<dbReference type="OrthoDB" id="4563658at2"/>
<evidence type="ECO:0000256" key="1">
    <source>
        <dbReference type="SAM" id="Phobius"/>
    </source>
</evidence>
<keyword evidence="1" id="KW-0472">Membrane</keyword>
<dbReference type="KEGG" id="nyu:D7D52_28355"/>
<keyword evidence="1" id="KW-1133">Transmembrane helix</keyword>
<keyword evidence="1" id="KW-0812">Transmembrane</keyword>
<feature type="transmembrane region" description="Helical" evidence="1">
    <location>
        <begin position="12"/>
        <end position="30"/>
    </location>
</feature>
<protein>
    <submittedName>
        <fullName evidence="2">Uncharacterized protein</fullName>
    </submittedName>
</protein>
<reference evidence="2 3" key="1">
    <citation type="submission" date="2018-09" db="EMBL/GenBank/DDBJ databases">
        <title>Nocardia yunnanensis sp. nov., an actinomycete isolated from a soil sample.</title>
        <authorList>
            <person name="Zhang J."/>
        </authorList>
    </citation>
    <scope>NUCLEOTIDE SEQUENCE [LARGE SCALE GENOMIC DNA]</scope>
    <source>
        <strain evidence="2 3">CFHS0054</strain>
    </source>
</reference>
<proteinExistence type="predicted"/>
<dbReference type="Proteomes" id="UP000267164">
    <property type="component" value="Chromosome"/>
</dbReference>
<accession>A0A386ZKE7</accession>
<evidence type="ECO:0000313" key="2">
    <source>
        <dbReference type="EMBL" id="AYF77075.1"/>
    </source>
</evidence>
<sequence>MMPNYDAWTRLPVFYLPVTLGEVLVGYLWGSQNGNSAGFFASAETGGNRIKTIVYWNDRLEETYRMGLTPVEAIGYWIGKPADPQFGGIAGDAEQGEARTIQELALRADPGRPLGEGPWIQDGTFPSGSPEERSEGFGAIAPVPTPTYPDETTSAVIYLPVSLKGVIVGYVWASTNDDAAGYIPRAAVGQAGVVAGGLWRSRLIDARMAGLSALDAARRCRSLPANAPGTFGLIDPIPEQQASTLSDLRRLADQS</sequence>
<dbReference type="EMBL" id="CP032568">
    <property type="protein sequence ID" value="AYF77075.1"/>
    <property type="molecule type" value="Genomic_DNA"/>
</dbReference>
<evidence type="ECO:0000313" key="3">
    <source>
        <dbReference type="Proteomes" id="UP000267164"/>
    </source>
</evidence>
<keyword evidence="3" id="KW-1185">Reference proteome</keyword>
<organism evidence="2 3">
    <name type="scientific">Nocardia yunnanensis</name>
    <dbReference type="NCBI Taxonomy" id="2382165"/>
    <lineage>
        <taxon>Bacteria</taxon>
        <taxon>Bacillati</taxon>
        <taxon>Actinomycetota</taxon>
        <taxon>Actinomycetes</taxon>
        <taxon>Mycobacteriales</taxon>
        <taxon>Nocardiaceae</taxon>
        <taxon>Nocardia</taxon>
    </lineage>
</organism>
<gene>
    <name evidence="2" type="ORF">D7D52_28355</name>
</gene>
<dbReference type="AlphaFoldDB" id="A0A386ZKE7"/>
<name>A0A386ZKE7_9NOCA</name>